<accession>A0ABV6QEA7</accession>
<keyword evidence="1" id="KW-0472">Membrane</keyword>
<keyword evidence="1" id="KW-1133">Transmembrane helix</keyword>
<evidence type="ECO:0000256" key="1">
    <source>
        <dbReference type="SAM" id="Phobius"/>
    </source>
</evidence>
<keyword evidence="1" id="KW-0812">Transmembrane</keyword>
<name>A0ABV6QEA7_9ACTN</name>
<comment type="caution">
    <text evidence="2">The sequence shown here is derived from an EMBL/GenBank/DDBJ whole genome shotgun (WGS) entry which is preliminary data.</text>
</comment>
<dbReference type="EMBL" id="JBHLTC010000002">
    <property type="protein sequence ID" value="MFC0622970.1"/>
    <property type="molecule type" value="Genomic_DNA"/>
</dbReference>
<dbReference type="RefSeq" id="WP_380043661.1">
    <property type="nucleotide sequence ID" value="NZ_JBHLTC010000002.1"/>
</dbReference>
<evidence type="ECO:0000313" key="3">
    <source>
        <dbReference type="Proteomes" id="UP001589890"/>
    </source>
</evidence>
<evidence type="ECO:0000313" key="2">
    <source>
        <dbReference type="EMBL" id="MFC0622970.1"/>
    </source>
</evidence>
<gene>
    <name evidence="2" type="ORF">ACFFGN_02790</name>
</gene>
<dbReference type="Proteomes" id="UP001589890">
    <property type="component" value="Unassembled WGS sequence"/>
</dbReference>
<organism evidence="2 3">
    <name type="scientific">Kribbella deserti</name>
    <dbReference type="NCBI Taxonomy" id="1926257"/>
    <lineage>
        <taxon>Bacteria</taxon>
        <taxon>Bacillati</taxon>
        <taxon>Actinomycetota</taxon>
        <taxon>Actinomycetes</taxon>
        <taxon>Propionibacteriales</taxon>
        <taxon>Kribbellaceae</taxon>
        <taxon>Kribbella</taxon>
    </lineage>
</organism>
<sequence>MRNYWSLFPLVIICVLLALIYAVPTLIRPQLTANVLAVFRPVGHDENRAPLTERQQRSRRLGAIGVLIAMVALIGFNISLNREANGCYLVAKAWGADDSKTYDDPCLEQLIGEIEDADGKWYEKDPQPVPMYQVVKGKKPKYLRWIYGRPTYEADVLFGVPYKCGYEVKVKEEPDKVVVLYDMTAPCPTDSKIRLLATELEKPLGDRKVVTVGDKPLKQIDPEMPSWGAVLKALVTGG</sequence>
<feature type="transmembrane region" description="Helical" evidence="1">
    <location>
        <begin position="6"/>
        <end position="27"/>
    </location>
</feature>
<keyword evidence="3" id="KW-1185">Reference proteome</keyword>
<feature type="transmembrane region" description="Helical" evidence="1">
    <location>
        <begin position="61"/>
        <end position="80"/>
    </location>
</feature>
<reference evidence="2 3" key="1">
    <citation type="submission" date="2024-09" db="EMBL/GenBank/DDBJ databases">
        <authorList>
            <person name="Sun Q."/>
            <person name="Mori K."/>
        </authorList>
    </citation>
    <scope>NUCLEOTIDE SEQUENCE [LARGE SCALE GENOMIC DNA]</scope>
    <source>
        <strain evidence="2 3">CGMCC 1.15906</strain>
    </source>
</reference>
<protein>
    <submittedName>
        <fullName evidence="2">Uncharacterized protein</fullName>
    </submittedName>
</protein>
<proteinExistence type="predicted"/>